<dbReference type="CDD" id="cd14727">
    <property type="entry name" value="ChanN-like"/>
    <property type="match status" value="1"/>
</dbReference>
<dbReference type="HOGENOM" id="CLU_035488_2_1_5"/>
<dbReference type="RefSeq" id="WP_007003900.1">
    <property type="nucleotide sequence ID" value="NZ_GG770778.1"/>
</dbReference>
<proteinExistence type="predicted"/>
<keyword evidence="3" id="KW-1185">Reference proteome</keyword>
<evidence type="ECO:0000259" key="1">
    <source>
        <dbReference type="Pfam" id="PF04187"/>
    </source>
</evidence>
<dbReference type="Pfam" id="PF04187">
    <property type="entry name" value="Cofac_haem_bdg"/>
    <property type="match status" value="1"/>
</dbReference>
<name>D5RID1_9PROT</name>
<reference evidence="2 3" key="1">
    <citation type="submission" date="2010-04" db="EMBL/GenBank/DDBJ databases">
        <authorList>
            <person name="Qin X."/>
            <person name="Bachman B."/>
            <person name="Battles P."/>
            <person name="Bell A."/>
            <person name="Bess C."/>
            <person name="Bickham C."/>
            <person name="Chaboub L."/>
            <person name="Chen D."/>
            <person name="Coyle M."/>
            <person name="Deiros D.R."/>
            <person name="Dinh H."/>
            <person name="Forbes L."/>
            <person name="Fowler G."/>
            <person name="Francisco L."/>
            <person name="Fu Q."/>
            <person name="Gubbala S."/>
            <person name="Hale W."/>
            <person name="Han Y."/>
            <person name="Hemphill L."/>
            <person name="Highlander S.K."/>
            <person name="Hirani K."/>
            <person name="Hogues M."/>
            <person name="Jackson L."/>
            <person name="Jakkamsetti A."/>
            <person name="Javaid M."/>
            <person name="Jiang H."/>
            <person name="Korchina V."/>
            <person name="Kovar C."/>
            <person name="Lara F."/>
            <person name="Lee S."/>
            <person name="Mata R."/>
            <person name="Mathew T."/>
            <person name="Moen C."/>
            <person name="Morales K."/>
            <person name="Munidasa M."/>
            <person name="Nazareth L."/>
            <person name="Ngo R."/>
            <person name="Nguyen L."/>
            <person name="Okwuonu G."/>
            <person name="Ongeri F."/>
            <person name="Patil S."/>
            <person name="Petrosino J."/>
            <person name="Pham C."/>
            <person name="Pham P."/>
            <person name="Pu L.-L."/>
            <person name="Puazo M."/>
            <person name="Raj R."/>
            <person name="Reid J."/>
            <person name="Rouhana J."/>
            <person name="Saada N."/>
            <person name="Shang Y."/>
            <person name="Simmons D."/>
            <person name="Thornton R."/>
            <person name="Warren J."/>
            <person name="Weissenberger G."/>
            <person name="Zhang J."/>
            <person name="Zhang L."/>
            <person name="Zhou C."/>
            <person name="Zhu D."/>
            <person name="Muzny D."/>
            <person name="Worley K."/>
            <person name="Gibbs R."/>
        </authorList>
    </citation>
    <scope>NUCLEOTIDE SEQUENCE [LARGE SCALE GENOMIC DNA]</scope>
    <source>
        <strain evidence="2 3">ATCC 49957</strain>
    </source>
</reference>
<feature type="domain" description="Haem-binding uptake Tiki superfamily ChaN" evidence="1">
    <location>
        <begin position="26"/>
        <end position="233"/>
    </location>
</feature>
<dbReference type="Proteomes" id="UP000005324">
    <property type="component" value="Unassembled WGS sequence"/>
</dbReference>
<gene>
    <name evidence="2" type="ORF">HMPREF0731_0841</name>
</gene>
<accession>D5RID1</accession>
<evidence type="ECO:0000313" key="3">
    <source>
        <dbReference type="Proteomes" id="UP000005324"/>
    </source>
</evidence>
<dbReference type="OrthoDB" id="9795827at2"/>
<dbReference type="AlphaFoldDB" id="D5RID1"/>
<dbReference type="InterPro" id="IPR007314">
    <property type="entry name" value="Cofac_haem-bd_dom"/>
</dbReference>
<sequence>MRDPYPHPRARWLDPATGALLETGPLLRRLAQRDVVLLGESHDVAEIHRWQLQVATCLHLLRPDMALGFEMFPRRVQPVLDRWVAGAFSTAAFLEAVAWDKVWGFDAALYLPLLHFCRQQAVPMLALNCERPLVTRIGRDGWEAVPEAERDGMTPAAPARPGHRAQLGRLTGRGEAAISDRFLRAQQVWDRAFACNIAAYRAAVVARGRPAPLVVGIIGRGHLEHGHGTPWQLETLGIADTAVLLPSEAETLDPAAVAGIGTALFRLDRPDEAAGQAPQDAAAA</sequence>
<protein>
    <recommendedName>
        <fullName evidence="1">Haem-binding uptake Tiki superfamily ChaN domain-containing protein</fullName>
    </recommendedName>
</protein>
<comment type="caution">
    <text evidence="2">The sequence shown here is derived from an EMBL/GenBank/DDBJ whole genome shotgun (WGS) entry which is preliminary data.</text>
</comment>
<evidence type="ECO:0000313" key="2">
    <source>
        <dbReference type="EMBL" id="EFH12958.1"/>
    </source>
</evidence>
<organism evidence="2 3">
    <name type="scientific">Pseudoroseomonas cervicalis ATCC 49957</name>
    <dbReference type="NCBI Taxonomy" id="525371"/>
    <lineage>
        <taxon>Bacteria</taxon>
        <taxon>Pseudomonadati</taxon>
        <taxon>Pseudomonadota</taxon>
        <taxon>Alphaproteobacteria</taxon>
        <taxon>Acetobacterales</taxon>
        <taxon>Roseomonadaceae</taxon>
        <taxon>Roseomonas</taxon>
    </lineage>
</organism>
<dbReference type="SUPFAM" id="SSF159501">
    <property type="entry name" value="EreA/ChaN-like"/>
    <property type="match status" value="1"/>
</dbReference>
<dbReference type="EMBL" id="ADVL01000139">
    <property type="protein sequence ID" value="EFH12958.1"/>
    <property type="molecule type" value="Genomic_DNA"/>
</dbReference>
<dbReference type="Gene3D" id="3.40.50.11550">
    <property type="match status" value="1"/>
</dbReference>